<proteinExistence type="predicted"/>
<keyword evidence="2" id="KW-1185">Reference proteome</keyword>
<dbReference type="EMBL" id="FRAH01000013">
    <property type="protein sequence ID" value="SHK04840.1"/>
    <property type="molecule type" value="Genomic_DNA"/>
</dbReference>
<evidence type="ECO:0000313" key="2">
    <source>
        <dbReference type="Proteomes" id="UP000183975"/>
    </source>
</evidence>
<gene>
    <name evidence="1" type="ORF">SAMN02745138_01052</name>
</gene>
<evidence type="ECO:0000313" key="1">
    <source>
        <dbReference type="EMBL" id="SHK04840.1"/>
    </source>
</evidence>
<organism evidence="1 2">
    <name type="scientific">Anaerotignum lactatifermentans DSM 14214</name>
    <dbReference type="NCBI Taxonomy" id="1121323"/>
    <lineage>
        <taxon>Bacteria</taxon>
        <taxon>Bacillati</taxon>
        <taxon>Bacillota</taxon>
        <taxon>Clostridia</taxon>
        <taxon>Lachnospirales</taxon>
        <taxon>Anaerotignaceae</taxon>
        <taxon>Anaerotignum</taxon>
    </lineage>
</organism>
<reference evidence="1 2" key="1">
    <citation type="submission" date="2016-11" db="EMBL/GenBank/DDBJ databases">
        <authorList>
            <person name="Jaros S."/>
            <person name="Januszkiewicz K."/>
            <person name="Wedrychowicz H."/>
        </authorList>
    </citation>
    <scope>NUCLEOTIDE SEQUENCE [LARGE SCALE GENOMIC DNA]</scope>
    <source>
        <strain evidence="1 2">DSM 14214</strain>
    </source>
</reference>
<dbReference type="AlphaFoldDB" id="A0A1M6PAE7"/>
<name>A0A1M6PAE7_9FIRM</name>
<sequence>MPHAPFLFMSWLTSCLPSPCRRLSRPRTTTKAPLPCRIFSVIFLRFLPLEIFHLAALRIAGWFRRSGLGNLQLDTLGKAYCDVGVGFRPFPLTAAGCHKYPAVCVYLSHSAMTYGEYNHPTPPGRVSRLGLPLKQFSLIPCSQCCVLPLSRG</sequence>
<accession>A0A1M6PAE7</accession>
<dbReference type="Proteomes" id="UP000183975">
    <property type="component" value="Unassembled WGS sequence"/>
</dbReference>
<protein>
    <submittedName>
        <fullName evidence="1">Uncharacterized protein</fullName>
    </submittedName>
</protein>